<evidence type="ECO:0000313" key="2">
    <source>
        <dbReference type="Proteomes" id="UP001162480"/>
    </source>
</evidence>
<protein>
    <submittedName>
        <fullName evidence="1">Uncharacterized protein</fullName>
    </submittedName>
</protein>
<organism evidence="1 2">
    <name type="scientific">Octopus vulgaris</name>
    <name type="common">Common octopus</name>
    <dbReference type="NCBI Taxonomy" id="6645"/>
    <lineage>
        <taxon>Eukaryota</taxon>
        <taxon>Metazoa</taxon>
        <taxon>Spiralia</taxon>
        <taxon>Lophotrochozoa</taxon>
        <taxon>Mollusca</taxon>
        <taxon>Cephalopoda</taxon>
        <taxon>Coleoidea</taxon>
        <taxon>Octopodiformes</taxon>
        <taxon>Octopoda</taxon>
        <taxon>Incirrata</taxon>
        <taxon>Octopodidae</taxon>
        <taxon>Octopus</taxon>
    </lineage>
</organism>
<dbReference type="AlphaFoldDB" id="A0AA36EX92"/>
<gene>
    <name evidence="1" type="ORF">OCTVUL_1B003980</name>
</gene>
<keyword evidence="2" id="KW-1185">Reference proteome</keyword>
<reference evidence="1" key="1">
    <citation type="submission" date="2023-08" db="EMBL/GenBank/DDBJ databases">
        <authorList>
            <person name="Alioto T."/>
            <person name="Alioto T."/>
            <person name="Gomez Garrido J."/>
        </authorList>
    </citation>
    <scope>NUCLEOTIDE SEQUENCE</scope>
</reference>
<dbReference type="EMBL" id="OX597814">
    <property type="protein sequence ID" value="CAI9715310.1"/>
    <property type="molecule type" value="Genomic_DNA"/>
</dbReference>
<accession>A0AA36EX92</accession>
<evidence type="ECO:0000313" key="1">
    <source>
        <dbReference type="EMBL" id="CAI9715310.1"/>
    </source>
</evidence>
<sequence length="79" mass="9386">MNPQCAEMPHIDRIECKLRMIEIYLWSSMMHNRPDKLGKITMNRAWNIRTLQDKSDSNRPERRTVLVCNELARGSLEQD</sequence>
<proteinExistence type="predicted"/>
<dbReference type="Proteomes" id="UP001162480">
    <property type="component" value="Chromosome 1"/>
</dbReference>
<name>A0AA36EX92_OCTVU</name>